<dbReference type="Proteomes" id="UP000198601">
    <property type="component" value="Unassembled WGS sequence"/>
</dbReference>
<evidence type="ECO:0000313" key="2">
    <source>
        <dbReference type="Proteomes" id="UP000198601"/>
    </source>
</evidence>
<dbReference type="RefSeq" id="WP_167670344.1">
    <property type="nucleotide sequence ID" value="NZ_FMTT01000063.1"/>
</dbReference>
<dbReference type="EMBL" id="FMTT01000063">
    <property type="protein sequence ID" value="SCW83934.1"/>
    <property type="molecule type" value="Genomic_DNA"/>
</dbReference>
<gene>
    <name evidence="1" type="ORF">SAMN04487970_106318</name>
</gene>
<sequence>MQGVSFWEYMGLTGDKSEVGAKIERQLHRETLHMATKLTEEGLQEKE</sequence>
<accession>A0A1G4TRF6</accession>
<protein>
    <submittedName>
        <fullName evidence="1">Uncharacterized protein</fullName>
    </submittedName>
</protein>
<proteinExistence type="predicted"/>
<organism evidence="1 2">
    <name type="scientific">Paenibacillus tianmuensis</name>
    <dbReference type="NCBI Taxonomy" id="624147"/>
    <lineage>
        <taxon>Bacteria</taxon>
        <taxon>Bacillati</taxon>
        <taxon>Bacillota</taxon>
        <taxon>Bacilli</taxon>
        <taxon>Bacillales</taxon>
        <taxon>Paenibacillaceae</taxon>
        <taxon>Paenibacillus</taxon>
    </lineage>
</organism>
<dbReference type="AlphaFoldDB" id="A0A1G4TRF6"/>
<dbReference type="STRING" id="624147.SAMN04487970_106318"/>
<name>A0A1G4TRF6_9BACL</name>
<evidence type="ECO:0000313" key="1">
    <source>
        <dbReference type="EMBL" id="SCW83934.1"/>
    </source>
</evidence>
<keyword evidence="2" id="KW-1185">Reference proteome</keyword>
<reference evidence="2" key="1">
    <citation type="submission" date="2016-10" db="EMBL/GenBank/DDBJ databases">
        <authorList>
            <person name="Varghese N."/>
            <person name="Submissions S."/>
        </authorList>
    </citation>
    <scope>NUCLEOTIDE SEQUENCE [LARGE SCALE GENOMIC DNA]</scope>
    <source>
        <strain evidence="2">CGMCC 1.8946</strain>
    </source>
</reference>